<reference evidence="9" key="1">
    <citation type="submission" date="2020-07" db="EMBL/GenBank/DDBJ databases">
        <title>Huge and variable diversity of episymbiotic CPR bacteria and DPANN archaea in groundwater ecosystems.</title>
        <authorList>
            <person name="He C.Y."/>
            <person name="Keren R."/>
            <person name="Whittaker M."/>
            <person name="Farag I.F."/>
            <person name="Doudna J."/>
            <person name="Cate J.H.D."/>
            <person name="Banfield J.F."/>
        </authorList>
    </citation>
    <scope>NUCLEOTIDE SEQUENCE</scope>
    <source>
        <strain evidence="9">NC_groundwater_672_Ag_B-0.1um_62_36</strain>
    </source>
</reference>
<organism evidence="9 10">
    <name type="scientific">Tectimicrobiota bacterium</name>
    <dbReference type="NCBI Taxonomy" id="2528274"/>
    <lineage>
        <taxon>Bacteria</taxon>
        <taxon>Pseudomonadati</taxon>
        <taxon>Nitrospinota/Tectimicrobiota group</taxon>
        <taxon>Candidatus Tectimicrobiota</taxon>
    </lineage>
</organism>
<dbReference type="InterPro" id="IPR012382">
    <property type="entry name" value="CobI/CbiL"/>
</dbReference>
<accession>A0A932FVI4</accession>
<dbReference type="Gene3D" id="3.30.950.10">
    <property type="entry name" value="Methyltransferase, Cobalt-precorrin-4 Transmethylase, Domain 2"/>
    <property type="match status" value="1"/>
</dbReference>
<dbReference type="PIRSF" id="PIRSF036427">
    <property type="entry name" value="Precrrn-2_mtase"/>
    <property type="match status" value="1"/>
</dbReference>
<dbReference type="InterPro" id="IPR014777">
    <property type="entry name" value="4pyrrole_Mease_sub1"/>
</dbReference>
<comment type="similarity">
    <text evidence="2 7">Belongs to the precorrin methyltransferase family.</text>
</comment>
<dbReference type="InterPro" id="IPR014776">
    <property type="entry name" value="4pyrrole_Mease_sub2"/>
</dbReference>
<evidence type="ECO:0000256" key="7">
    <source>
        <dbReference type="PIRNR" id="PIRNR036427"/>
    </source>
</evidence>
<keyword evidence="3" id="KW-0169">Cobalamin biosynthesis</keyword>
<dbReference type="GO" id="GO:0030788">
    <property type="term" value="F:precorrin-2 C20-methyltransferase activity"/>
    <property type="evidence" value="ECO:0007669"/>
    <property type="project" value="UniProtKB-EC"/>
</dbReference>
<name>A0A932FVI4_UNCTE</name>
<protein>
    <submittedName>
        <fullName evidence="9">Precorrin-2 C(20)-methyltransferase</fullName>
        <ecNumber evidence="9">2.1.1.130</ecNumber>
    </submittedName>
</protein>
<dbReference type="Gene3D" id="3.40.1010.10">
    <property type="entry name" value="Cobalt-precorrin-4 Transmethylase, Domain 1"/>
    <property type="match status" value="1"/>
</dbReference>
<dbReference type="EC" id="2.1.1.130" evidence="9"/>
<dbReference type="NCBIfam" id="TIGR01467">
    <property type="entry name" value="cobI_cbiL"/>
    <property type="match status" value="1"/>
</dbReference>
<dbReference type="EMBL" id="JACPRF010000023">
    <property type="protein sequence ID" value="MBI2875398.1"/>
    <property type="molecule type" value="Genomic_DNA"/>
</dbReference>
<evidence type="ECO:0000256" key="3">
    <source>
        <dbReference type="ARBA" id="ARBA00022573"/>
    </source>
</evidence>
<feature type="domain" description="Tetrapyrrole methylase" evidence="8">
    <location>
        <begin position="9"/>
        <end position="218"/>
    </location>
</feature>
<evidence type="ECO:0000256" key="4">
    <source>
        <dbReference type="ARBA" id="ARBA00022603"/>
    </source>
</evidence>
<evidence type="ECO:0000259" key="8">
    <source>
        <dbReference type="Pfam" id="PF00590"/>
    </source>
</evidence>
<sequence length="254" mass="27690">MTQQKKGRLFGIGVGPGDPELLTVKAARILSRVPVVCVPKGKAQGSSLALAVIQELIDPGQQQILECHFPMVRDPEEAEEFWQEAARQVLEPLQRGCDVAFVTLGDPLFYSTFIYLYRTIQELDPEIHQEIVPGVSSLHAASAVASLPLGVAGERIAILPATGDRAALRRTLEEFDTIVLLKVSQALDEVVALLETLGLKEKAVFVQKCGMAGERVIRELDRLGGEKVDYFSLLIVSKGMGQRAEGRSDGRDEA</sequence>
<dbReference type="InterPro" id="IPR000878">
    <property type="entry name" value="4pyrrol_Mease"/>
</dbReference>
<evidence type="ECO:0000313" key="9">
    <source>
        <dbReference type="EMBL" id="MBI2875398.1"/>
    </source>
</evidence>
<gene>
    <name evidence="9" type="primary">cobI</name>
    <name evidence="9" type="ORF">HYY20_00790</name>
</gene>
<dbReference type="Pfam" id="PF00590">
    <property type="entry name" value="TP_methylase"/>
    <property type="match status" value="1"/>
</dbReference>
<keyword evidence="6" id="KW-0949">S-adenosyl-L-methionine</keyword>
<dbReference type="InterPro" id="IPR006364">
    <property type="entry name" value="CobI/CbiL/CobIJ_dom"/>
</dbReference>
<evidence type="ECO:0000256" key="1">
    <source>
        <dbReference type="ARBA" id="ARBA00004953"/>
    </source>
</evidence>
<comment type="pathway">
    <text evidence="1">Cofactor biosynthesis; adenosylcobalamin biosynthesis.</text>
</comment>
<dbReference type="PANTHER" id="PTHR43467">
    <property type="entry name" value="COBALT-PRECORRIN-2 C(20)-METHYLTRANSFERASE"/>
    <property type="match status" value="1"/>
</dbReference>
<dbReference type="GO" id="GO:0032259">
    <property type="term" value="P:methylation"/>
    <property type="evidence" value="ECO:0007669"/>
    <property type="project" value="UniProtKB-KW"/>
</dbReference>
<dbReference type="InterPro" id="IPR035996">
    <property type="entry name" value="4pyrrol_Methylase_sf"/>
</dbReference>
<dbReference type="GO" id="GO:0009236">
    <property type="term" value="P:cobalamin biosynthetic process"/>
    <property type="evidence" value="ECO:0007669"/>
    <property type="project" value="UniProtKB-UniRule"/>
</dbReference>
<dbReference type="AlphaFoldDB" id="A0A932FVI4"/>
<evidence type="ECO:0000256" key="2">
    <source>
        <dbReference type="ARBA" id="ARBA00005879"/>
    </source>
</evidence>
<dbReference type="Proteomes" id="UP000769766">
    <property type="component" value="Unassembled WGS sequence"/>
</dbReference>
<dbReference type="SUPFAM" id="SSF53790">
    <property type="entry name" value="Tetrapyrrole methylase"/>
    <property type="match status" value="1"/>
</dbReference>
<evidence type="ECO:0000256" key="5">
    <source>
        <dbReference type="ARBA" id="ARBA00022679"/>
    </source>
</evidence>
<keyword evidence="4 9" id="KW-0489">Methyltransferase</keyword>
<evidence type="ECO:0000313" key="10">
    <source>
        <dbReference type="Proteomes" id="UP000769766"/>
    </source>
</evidence>
<evidence type="ECO:0000256" key="6">
    <source>
        <dbReference type="ARBA" id="ARBA00022691"/>
    </source>
</evidence>
<comment type="caution">
    <text evidence="9">The sequence shown here is derived from an EMBL/GenBank/DDBJ whole genome shotgun (WGS) entry which is preliminary data.</text>
</comment>
<proteinExistence type="inferred from homology"/>
<dbReference type="PANTHER" id="PTHR43467:SF2">
    <property type="entry name" value="COBALT-PRECORRIN-2 C(20)-METHYLTRANSFERASE"/>
    <property type="match status" value="1"/>
</dbReference>
<keyword evidence="5 9" id="KW-0808">Transferase</keyword>
<dbReference type="CDD" id="cd11645">
    <property type="entry name" value="Precorrin_2_C20_MT"/>
    <property type="match status" value="1"/>
</dbReference>